<proteinExistence type="predicted"/>
<sequence length="91" mass="10113">MPRLRRTSTRGVFRGCGAGAVEAPLPPAVLLARWRVLLVARGRGHTVLLSQRQRVPPCLEQLSVLVVAAFVTALLRTAQEMRRNISKKMKQ</sequence>
<reference evidence="1" key="1">
    <citation type="submission" date="2014-09" db="EMBL/GenBank/DDBJ databases">
        <authorList>
            <person name="Magalhaes I.L.F."/>
            <person name="Oliveira U."/>
            <person name="Santos F.R."/>
            <person name="Vidigal T.H.D.A."/>
            <person name="Brescovit A.D."/>
            <person name="Santos A.J."/>
        </authorList>
    </citation>
    <scope>NUCLEOTIDE SEQUENCE</scope>
    <source>
        <tissue evidence="1">Shoot tissue taken approximately 20 cm above the soil surface</tissue>
    </source>
</reference>
<dbReference type="EMBL" id="GBRH01252723">
    <property type="protein sequence ID" value="JAD45172.1"/>
    <property type="molecule type" value="Transcribed_RNA"/>
</dbReference>
<protein>
    <submittedName>
        <fullName evidence="1">Uncharacterized protein</fullName>
    </submittedName>
</protein>
<organism evidence="1">
    <name type="scientific">Arundo donax</name>
    <name type="common">Giant reed</name>
    <name type="synonym">Donax arundinaceus</name>
    <dbReference type="NCBI Taxonomy" id="35708"/>
    <lineage>
        <taxon>Eukaryota</taxon>
        <taxon>Viridiplantae</taxon>
        <taxon>Streptophyta</taxon>
        <taxon>Embryophyta</taxon>
        <taxon>Tracheophyta</taxon>
        <taxon>Spermatophyta</taxon>
        <taxon>Magnoliopsida</taxon>
        <taxon>Liliopsida</taxon>
        <taxon>Poales</taxon>
        <taxon>Poaceae</taxon>
        <taxon>PACMAD clade</taxon>
        <taxon>Arundinoideae</taxon>
        <taxon>Arundineae</taxon>
        <taxon>Arundo</taxon>
    </lineage>
</organism>
<reference evidence="1" key="2">
    <citation type="journal article" date="2015" name="Data Brief">
        <title>Shoot transcriptome of the giant reed, Arundo donax.</title>
        <authorList>
            <person name="Barrero R.A."/>
            <person name="Guerrero F.D."/>
            <person name="Moolhuijzen P."/>
            <person name="Goolsby J.A."/>
            <person name="Tidwell J."/>
            <person name="Bellgard S.E."/>
            <person name="Bellgard M.I."/>
        </authorList>
    </citation>
    <scope>NUCLEOTIDE SEQUENCE</scope>
    <source>
        <tissue evidence="1">Shoot tissue taken approximately 20 cm above the soil surface</tissue>
    </source>
</reference>
<evidence type="ECO:0000313" key="1">
    <source>
        <dbReference type="EMBL" id="JAD45172.1"/>
    </source>
</evidence>
<accession>A0A0A9ADN0</accession>
<dbReference type="AlphaFoldDB" id="A0A0A9ADN0"/>
<name>A0A0A9ADN0_ARUDO</name>